<keyword evidence="4" id="KW-0539">Nucleus</keyword>
<dbReference type="AlphaFoldDB" id="A0AAN9EIE2"/>
<dbReference type="Proteomes" id="UP001372338">
    <property type="component" value="Unassembled WGS sequence"/>
</dbReference>
<evidence type="ECO:0000313" key="8">
    <source>
        <dbReference type="EMBL" id="KAK7257862.1"/>
    </source>
</evidence>
<dbReference type="GO" id="GO:0005634">
    <property type="term" value="C:nucleus"/>
    <property type="evidence" value="ECO:0007669"/>
    <property type="project" value="UniProtKB-SubCell"/>
</dbReference>
<evidence type="ECO:0000256" key="5">
    <source>
        <dbReference type="SAM" id="MobiDB-lite"/>
    </source>
</evidence>
<dbReference type="GO" id="GO:0003677">
    <property type="term" value="F:DNA binding"/>
    <property type="evidence" value="ECO:0007669"/>
    <property type="project" value="TreeGrafter"/>
</dbReference>
<keyword evidence="6" id="KW-0472">Membrane</keyword>
<dbReference type="Gene3D" id="1.10.3180.10">
    <property type="entry name" value="DNA-binding domain of EIN3-like"/>
    <property type="match status" value="1"/>
</dbReference>
<dbReference type="Pfam" id="PF04873">
    <property type="entry name" value="EIN3_DNA-bd"/>
    <property type="match status" value="1"/>
</dbReference>
<evidence type="ECO:0000256" key="3">
    <source>
        <dbReference type="ARBA" id="ARBA00022745"/>
    </source>
</evidence>
<feature type="transmembrane region" description="Helical" evidence="6">
    <location>
        <begin position="212"/>
        <end position="231"/>
    </location>
</feature>
<feature type="domain" description="Ethylene insensitive 3-like DNA-binding" evidence="7">
    <location>
        <begin position="88"/>
        <end position="135"/>
    </location>
</feature>
<dbReference type="InterPro" id="IPR023278">
    <property type="entry name" value="Ethylene_insens-like_DNA-bd"/>
</dbReference>
<protein>
    <recommendedName>
        <fullName evidence="7">Ethylene insensitive 3-like DNA-binding domain-containing protein</fullName>
    </recommendedName>
</protein>
<dbReference type="InterPro" id="IPR047091">
    <property type="entry name" value="EIN3-like_DNA-bd"/>
</dbReference>
<comment type="caution">
    <text evidence="8">The sequence shown here is derived from an EMBL/GenBank/DDBJ whole genome shotgun (WGS) entry which is preliminary data.</text>
</comment>
<feature type="region of interest" description="Disordered" evidence="5">
    <location>
        <begin position="301"/>
        <end position="324"/>
    </location>
</feature>
<evidence type="ECO:0000256" key="4">
    <source>
        <dbReference type="ARBA" id="ARBA00023242"/>
    </source>
</evidence>
<comment type="similarity">
    <text evidence="2">Belongs to the EIN3 family.</text>
</comment>
<evidence type="ECO:0000256" key="6">
    <source>
        <dbReference type="SAM" id="Phobius"/>
    </source>
</evidence>
<sequence length="324" mass="36064">MNIYMIGVSCKFLCNSNIDVAVADYLLRYLWMVKFLYSSRQISKSDKMDPEKSIEDHFSKLNLHLPINTKIGKLDAGPSTHHDIVVGSSHNTIEEANNNNQDRNSRNILQDLQDATLESLLSSLMQHCDPPQRKITPDESAILLELLSREEALITQMQIDVPAAHDYNASESGSALRTVENRHDEVPAKLPSTESPSNSLLYFYDFLVDDEIIGSGGIIGFLNCWLCLFYCSKAMEINKALPFILLKLIILTLLVSLSFVQPSCSRGIHGTNMVRSRLIATTSIEVATRFGNEGVASVGTVEESARRVPTGPDPLHHNKNPIRP</sequence>
<keyword evidence="6" id="KW-0812">Transmembrane</keyword>
<evidence type="ECO:0000256" key="1">
    <source>
        <dbReference type="ARBA" id="ARBA00004123"/>
    </source>
</evidence>
<accession>A0AAN9EIE2</accession>
<evidence type="ECO:0000256" key="2">
    <source>
        <dbReference type="ARBA" id="ARBA00009416"/>
    </source>
</evidence>
<dbReference type="EMBL" id="JAYWIO010000006">
    <property type="protein sequence ID" value="KAK7257862.1"/>
    <property type="molecule type" value="Genomic_DNA"/>
</dbReference>
<dbReference type="GO" id="GO:0009873">
    <property type="term" value="P:ethylene-activated signaling pathway"/>
    <property type="evidence" value="ECO:0007669"/>
    <property type="project" value="UniProtKB-KW"/>
</dbReference>
<feature type="transmembrane region" description="Helical" evidence="6">
    <location>
        <begin position="243"/>
        <end position="260"/>
    </location>
</feature>
<evidence type="ECO:0000313" key="9">
    <source>
        <dbReference type="Proteomes" id="UP001372338"/>
    </source>
</evidence>
<name>A0AAN9EIE2_CROPI</name>
<dbReference type="PANTHER" id="PTHR33305:SF30">
    <property type="entry name" value="ETHYLENE INSENSITIVE 3-LIKE 3 PROTEIN"/>
    <property type="match status" value="1"/>
</dbReference>
<keyword evidence="3" id="KW-0936">Ethylene signaling pathway</keyword>
<organism evidence="8 9">
    <name type="scientific">Crotalaria pallida</name>
    <name type="common">Smooth rattlebox</name>
    <name type="synonym">Crotalaria striata</name>
    <dbReference type="NCBI Taxonomy" id="3830"/>
    <lineage>
        <taxon>Eukaryota</taxon>
        <taxon>Viridiplantae</taxon>
        <taxon>Streptophyta</taxon>
        <taxon>Embryophyta</taxon>
        <taxon>Tracheophyta</taxon>
        <taxon>Spermatophyta</taxon>
        <taxon>Magnoliopsida</taxon>
        <taxon>eudicotyledons</taxon>
        <taxon>Gunneridae</taxon>
        <taxon>Pentapetalae</taxon>
        <taxon>rosids</taxon>
        <taxon>fabids</taxon>
        <taxon>Fabales</taxon>
        <taxon>Fabaceae</taxon>
        <taxon>Papilionoideae</taxon>
        <taxon>50 kb inversion clade</taxon>
        <taxon>genistoids sensu lato</taxon>
        <taxon>core genistoids</taxon>
        <taxon>Crotalarieae</taxon>
        <taxon>Crotalaria</taxon>
    </lineage>
</organism>
<reference evidence="8 9" key="1">
    <citation type="submission" date="2024-01" db="EMBL/GenBank/DDBJ databases">
        <title>The genomes of 5 underutilized Papilionoideae crops provide insights into root nodulation and disease resistanc.</title>
        <authorList>
            <person name="Yuan L."/>
        </authorList>
    </citation>
    <scope>NUCLEOTIDE SEQUENCE [LARGE SCALE GENOMIC DNA]</scope>
    <source>
        <strain evidence="8">ZHUSHIDOU_FW_LH</strain>
        <tissue evidence="8">Leaf</tissue>
    </source>
</reference>
<gene>
    <name evidence="8" type="ORF">RIF29_32139</name>
</gene>
<keyword evidence="6" id="KW-1133">Transmembrane helix</keyword>
<dbReference type="PANTHER" id="PTHR33305">
    <property type="entry name" value="ETHYLENE INSENSITIVE 3-LIKE 2 PROTEIN"/>
    <property type="match status" value="1"/>
</dbReference>
<dbReference type="InterPro" id="IPR006957">
    <property type="entry name" value="EIN3"/>
</dbReference>
<comment type="subcellular location">
    <subcellularLocation>
        <location evidence="1">Nucleus</location>
    </subcellularLocation>
</comment>
<keyword evidence="9" id="KW-1185">Reference proteome</keyword>
<dbReference type="SUPFAM" id="SSF116768">
    <property type="entry name" value="DNA-binding domain of EIN3-like"/>
    <property type="match status" value="1"/>
</dbReference>
<proteinExistence type="inferred from homology"/>
<evidence type="ECO:0000259" key="7">
    <source>
        <dbReference type="Pfam" id="PF04873"/>
    </source>
</evidence>
<dbReference type="GO" id="GO:0003700">
    <property type="term" value="F:DNA-binding transcription factor activity"/>
    <property type="evidence" value="ECO:0007669"/>
    <property type="project" value="InterPro"/>
</dbReference>